<feature type="modified residue" description="4-aspartylphosphate" evidence="8">
    <location>
        <position position="55"/>
    </location>
</feature>
<evidence type="ECO:0000256" key="6">
    <source>
        <dbReference type="ARBA" id="ARBA00023125"/>
    </source>
</evidence>
<dbReference type="InterPro" id="IPR020449">
    <property type="entry name" value="Tscrpt_reg_AraC-type_HTH"/>
</dbReference>
<gene>
    <name evidence="11" type="ORF">P5G62_010920</name>
</gene>
<comment type="subcellular location">
    <subcellularLocation>
        <location evidence="1">Cytoplasm</location>
    </subcellularLocation>
</comment>
<evidence type="ECO:0000256" key="3">
    <source>
        <dbReference type="ARBA" id="ARBA00022553"/>
    </source>
</evidence>
<evidence type="ECO:0000256" key="5">
    <source>
        <dbReference type="ARBA" id="ARBA00023015"/>
    </source>
</evidence>
<evidence type="ECO:0000259" key="9">
    <source>
        <dbReference type="PROSITE" id="PS01124"/>
    </source>
</evidence>
<dbReference type="InterPro" id="IPR051552">
    <property type="entry name" value="HptR"/>
</dbReference>
<dbReference type="EMBL" id="JAROBZ020000001">
    <property type="protein sequence ID" value="MFB3167620.1"/>
    <property type="molecule type" value="Genomic_DNA"/>
</dbReference>
<accession>A0ABV4YUU4</accession>
<evidence type="ECO:0000256" key="1">
    <source>
        <dbReference type="ARBA" id="ARBA00004496"/>
    </source>
</evidence>
<keyword evidence="7" id="KW-0804">Transcription</keyword>
<dbReference type="PANTHER" id="PTHR42713:SF3">
    <property type="entry name" value="TRANSCRIPTIONAL REGULATORY PROTEIN HPTR"/>
    <property type="match status" value="1"/>
</dbReference>
<keyword evidence="12" id="KW-1185">Reference proteome</keyword>
<dbReference type="InterPro" id="IPR018062">
    <property type="entry name" value="HTH_AraC-typ_CS"/>
</dbReference>
<dbReference type="SMART" id="SM00448">
    <property type="entry name" value="REC"/>
    <property type="match status" value="1"/>
</dbReference>
<dbReference type="Proteomes" id="UP001241748">
    <property type="component" value="Unassembled WGS sequence"/>
</dbReference>
<dbReference type="PROSITE" id="PS01124">
    <property type="entry name" value="HTH_ARAC_FAMILY_2"/>
    <property type="match status" value="1"/>
</dbReference>
<evidence type="ECO:0000256" key="7">
    <source>
        <dbReference type="ARBA" id="ARBA00023163"/>
    </source>
</evidence>
<dbReference type="Pfam" id="PF00072">
    <property type="entry name" value="Response_reg"/>
    <property type="match status" value="1"/>
</dbReference>
<dbReference type="CDD" id="cd17536">
    <property type="entry name" value="REC_YesN-like"/>
    <property type="match status" value="1"/>
</dbReference>
<dbReference type="PROSITE" id="PS50110">
    <property type="entry name" value="RESPONSE_REGULATORY"/>
    <property type="match status" value="1"/>
</dbReference>
<keyword evidence="4" id="KW-0902">Two-component regulatory system</keyword>
<dbReference type="InterPro" id="IPR001789">
    <property type="entry name" value="Sig_transdc_resp-reg_receiver"/>
</dbReference>
<dbReference type="PRINTS" id="PR00032">
    <property type="entry name" value="HTHARAC"/>
</dbReference>
<keyword evidence="2" id="KW-0963">Cytoplasm</keyword>
<keyword evidence="6" id="KW-0238">DNA-binding</keyword>
<proteinExistence type="predicted"/>
<keyword evidence="3 8" id="KW-0597">Phosphoprotein</keyword>
<dbReference type="PANTHER" id="PTHR42713">
    <property type="entry name" value="HISTIDINE KINASE-RELATED"/>
    <property type="match status" value="1"/>
</dbReference>
<comment type="caution">
    <text evidence="11">The sequence shown here is derived from an EMBL/GenBank/DDBJ whole genome shotgun (WGS) entry which is preliminary data.</text>
</comment>
<evidence type="ECO:0000256" key="2">
    <source>
        <dbReference type="ARBA" id="ARBA00022490"/>
    </source>
</evidence>
<feature type="domain" description="HTH araC/xylS-type" evidence="9">
    <location>
        <begin position="295"/>
        <end position="394"/>
    </location>
</feature>
<sequence length="399" mass="45921">MWKLMIAEDETTIRKGLRFAANWEDYSVTIVGEAEDGEIALEMAMERQPDILFVDINMPFLNGLELMKALREQLPEAIFIVISGYDEFSYAQQALKMDAFDYLLKPVNKEELIKTVKKAVEILEKNNRRRQLDLQLEDNKALLKEKFLQEWAAGMAADDEVRKQSQLLSIQLEGPVGISMFKVVKEIEESVTQEQWNDGLISFSLKNIINEHLKAYPFSEVFEDSLGQMIALLPNVEGEVLMRLNREIKEYTESFLGKVILCLEKIMMTPLELPDHYKKLKEEIASYHSLSPMVILAKDYIDHHYFDPSISLNEVAEMVQVSPTYLSKRIKTELGASFITYLTKVRIKKALLLMKDPHLKIYEIADMVGYSTQHYFCNAFKKVTGISPTVYRGGAKSYE</sequence>
<dbReference type="InterPro" id="IPR018060">
    <property type="entry name" value="HTH_AraC"/>
</dbReference>
<evidence type="ECO:0000313" key="12">
    <source>
        <dbReference type="Proteomes" id="UP001241748"/>
    </source>
</evidence>
<dbReference type="PROSITE" id="PS00041">
    <property type="entry name" value="HTH_ARAC_FAMILY_1"/>
    <property type="match status" value="1"/>
</dbReference>
<dbReference type="InterPro" id="IPR009057">
    <property type="entry name" value="Homeodomain-like_sf"/>
</dbReference>
<evidence type="ECO:0000256" key="4">
    <source>
        <dbReference type="ARBA" id="ARBA00023012"/>
    </source>
</evidence>
<keyword evidence="5" id="KW-0805">Transcription regulation</keyword>
<dbReference type="SUPFAM" id="SSF52172">
    <property type="entry name" value="CheY-like"/>
    <property type="match status" value="1"/>
</dbReference>
<name>A0ABV4YUU4_9BACI</name>
<organism evidence="11 12">
    <name type="scientific">Neobacillus driksii</name>
    <dbReference type="NCBI Taxonomy" id="3035913"/>
    <lineage>
        <taxon>Bacteria</taxon>
        <taxon>Bacillati</taxon>
        <taxon>Bacillota</taxon>
        <taxon>Bacilli</taxon>
        <taxon>Bacillales</taxon>
        <taxon>Bacillaceae</taxon>
        <taxon>Neobacillus</taxon>
    </lineage>
</organism>
<evidence type="ECO:0000259" key="10">
    <source>
        <dbReference type="PROSITE" id="PS50110"/>
    </source>
</evidence>
<protein>
    <submittedName>
        <fullName evidence="11">Response regulator</fullName>
    </submittedName>
</protein>
<evidence type="ECO:0000256" key="8">
    <source>
        <dbReference type="PROSITE-ProRule" id="PRU00169"/>
    </source>
</evidence>
<dbReference type="InterPro" id="IPR011006">
    <property type="entry name" value="CheY-like_superfamily"/>
</dbReference>
<dbReference type="RefSeq" id="WP_306074287.1">
    <property type="nucleotide sequence ID" value="NZ_JAROBZ020000001.1"/>
</dbReference>
<dbReference type="Pfam" id="PF12833">
    <property type="entry name" value="HTH_18"/>
    <property type="match status" value="1"/>
</dbReference>
<dbReference type="SMART" id="SM00342">
    <property type="entry name" value="HTH_ARAC"/>
    <property type="match status" value="1"/>
</dbReference>
<dbReference type="SUPFAM" id="SSF46689">
    <property type="entry name" value="Homeodomain-like"/>
    <property type="match status" value="1"/>
</dbReference>
<reference evidence="11 12" key="1">
    <citation type="submission" date="2024-05" db="EMBL/GenBank/DDBJ databases">
        <authorList>
            <person name="Venkateswaran K."/>
        </authorList>
    </citation>
    <scope>NUCLEOTIDE SEQUENCE [LARGE SCALE GENOMIC DNA]</scope>
    <source>
        <strain evidence="11 12">179-C4-2-HS</strain>
    </source>
</reference>
<evidence type="ECO:0000313" key="11">
    <source>
        <dbReference type="EMBL" id="MFB3167620.1"/>
    </source>
</evidence>
<dbReference type="Gene3D" id="1.10.10.60">
    <property type="entry name" value="Homeodomain-like"/>
    <property type="match status" value="2"/>
</dbReference>
<feature type="domain" description="Response regulatory" evidence="10">
    <location>
        <begin position="3"/>
        <end position="120"/>
    </location>
</feature>
<dbReference type="Gene3D" id="3.40.50.2300">
    <property type="match status" value="1"/>
</dbReference>